<keyword evidence="1" id="KW-0521">NADP</keyword>
<dbReference type="SMART" id="SM00829">
    <property type="entry name" value="PKS_ER"/>
    <property type="match status" value="1"/>
</dbReference>
<dbReference type="RefSeq" id="WP_253803795.1">
    <property type="nucleotide sequence ID" value="NZ_BAAAUB010000004.1"/>
</dbReference>
<dbReference type="InterPro" id="IPR013149">
    <property type="entry name" value="ADH-like_C"/>
</dbReference>
<dbReference type="InterPro" id="IPR011032">
    <property type="entry name" value="GroES-like_sf"/>
</dbReference>
<dbReference type="EMBL" id="JAMZDX010000007">
    <property type="protein sequence ID" value="MCP2313710.1"/>
    <property type="molecule type" value="Genomic_DNA"/>
</dbReference>
<dbReference type="InterPro" id="IPR002364">
    <property type="entry name" value="Quin_OxRdtase/zeta-crystal_CS"/>
</dbReference>
<dbReference type="CDD" id="cd05286">
    <property type="entry name" value="QOR2"/>
    <property type="match status" value="1"/>
</dbReference>
<dbReference type="PROSITE" id="PS01162">
    <property type="entry name" value="QOR_ZETA_CRYSTAL"/>
    <property type="match status" value="1"/>
</dbReference>
<dbReference type="EC" id="1.6.5.5" evidence="4"/>
<sequence>MRAVVVHQQGDPEVLTSADRPVPAPGPGEVLIDVAAVGVNYHDIYERSGLYPREVPYVPGLEAAGTVAALGEGVDTLAVGDLVATMNVTSPGAYAQRIVAPADRVVKVPAGVTAEQAAAVFVHGLTVHFLTRDSHPVQAGETALVHAGAGGIGQLLTQVLRLNGVRVIATVSAAEKEEAARKAGAQEVIRYTETDFVAEVRRLTDGKGVDVVYDGVGATTFEGSLDCLRTAGTLVLYGQPSGVVPPMNMQVGARLGSVKVTLPTIPDFIATPEALAARAADVFAWIHTSGLTVPIGRTYPLAEAAIAHADLQERRSIGKLLLVP</sequence>
<dbReference type="SUPFAM" id="SSF50129">
    <property type="entry name" value="GroES-like"/>
    <property type="match status" value="1"/>
</dbReference>
<dbReference type="Pfam" id="PF00107">
    <property type="entry name" value="ADH_zinc_N"/>
    <property type="match status" value="1"/>
</dbReference>
<keyword evidence="2 4" id="KW-0560">Oxidoreductase</keyword>
<organism evidence="4 5">
    <name type="scientific">Kitasatospora paracochleata</name>
    <dbReference type="NCBI Taxonomy" id="58354"/>
    <lineage>
        <taxon>Bacteria</taxon>
        <taxon>Bacillati</taxon>
        <taxon>Actinomycetota</taxon>
        <taxon>Actinomycetes</taxon>
        <taxon>Kitasatosporales</taxon>
        <taxon>Streptomycetaceae</taxon>
        <taxon>Kitasatospora</taxon>
    </lineage>
</organism>
<keyword evidence="5" id="KW-1185">Reference proteome</keyword>
<dbReference type="Pfam" id="PF08240">
    <property type="entry name" value="ADH_N"/>
    <property type="match status" value="1"/>
</dbReference>
<evidence type="ECO:0000313" key="4">
    <source>
        <dbReference type="EMBL" id="MCP2313710.1"/>
    </source>
</evidence>
<dbReference type="InterPro" id="IPR020843">
    <property type="entry name" value="ER"/>
</dbReference>
<evidence type="ECO:0000256" key="1">
    <source>
        <dbReference type="ARBA" id="ARBA00022857"/>
    </source>
</evidence>
<comment type="caution">
    <text evidence="4">The sequence shown here is derived from an EMBL/GenBank/DDBJ whole genome shotgun (WGS) entry which is preliminary data.</text>
</comment>
<feature type="domain" description="Enoyl reductase (ER)" evidence="3">
    <location>
        <begin position="10"/>
        <end position="322"/>
    </location>
</feature>
<evidence type="ECO:0000259" key="3">
    <source>
        <dbReference type="SMART" id="SM00829"/>
    </source>
</evidence>
<accession>A0ABT1J8E8</accession>
<dbReference type="InterPro" id="IPR036291">
    <property type="entry name" value="NAD(P)-bd_dom_sf"/>
</dbReference>
<dbReference type="PANTHER" id="PTHR48106:SF13">
    <property type="entry name" value="QUINONE OXIDOREDUCTASE-RELATED"/>
    <property type="match status" value="1"/>
</dbReference>
<dbReference type="Proteomes" id="UP001206483">
    <property type="component" value="Unassembled WGS sequence"/>
</dbReference>
<name>A0ABT1J8E8_9ACTN</name>
<dbReference type="Gene3D" id="3.90.180.10">
    <property type="entry name" value="Medium-chain alcohol dehydrogenases, catalytic domain"/>
    <property type="match status" value="1"/>
</dbReference>
<dbReference type="SUPFAM" id="SSF51735">
    <property type="entry name" value="NAD(P)-binding Rossmann-fold domains"/>
    <property type="match status" value="1"/>
</dbReference>
<dbReference type="InterPro" id="IPR013154">
    <property type="entry name" value="ADH-like_N"/>
</dbReference>
<dbReference type="PANTHER" id="PTHR48106">
    <property type="entry name" value="QUINONE OXIDOREDUCTASE PIG3-RELATED"/>
    <property type="match status" value="1"/>
</dbReference>
<dbReference type="InterPro" id="IPR047618">
    <property type="entry name" value="QOR-like"/>
</dbReference>
<reference evidence="4 5" key="1">
    <citation type="submission" date="2022-06" db="EMBL/GenBank/DDBJ databases">
        <title>Sequencing the genomes of 1000 actinobacteria strains.</title>
        <authorList>
            <person name="Klenk H.-P."/>
        </authorList>
    </citation>
    <scope>NUCLEOTIDE SEQUENCE [LARGE SCALE GENOMIC DNA]</scope>
    <source>
        <strain evidence="4 5">DSM 41656</strain>
    </source>
</reference>
<proteinExistence type="predicted"/>
<protein>
    <submittedName>
        <fullName evidence="4">NADPH2:quinone reductase</fullName>
        <ecNumber evidence="4">1.6.5.5</ecNumber>
    </submittedName>
</protein>
<gene>
    <name evidence="4" type="ORF">FHR36_006909</name>
</gene>
<evidence type="ECO:0000313" key="5">
    <source>
        <dbReference type="Proteomes" id="UP001206483"/>
    </source>
</evidence>
<dbReference type="Gene3D" id="3.40.50.720">
    <property type="entry name" value="NAD(P)-binding Rossmann-like Domain"/>
    <property type="match status" value="1"/>
</dbReference>
<evidence type="ECO:0000256" key="2">
    <source>
        <dbReference type="ARBA" id="ARBA00023002"/>
    </source>
</evidence>
<dbReference type="GO" id="GO:0003960">
    <property type="term" value="F:quinone reductase (NADPH) activity"/>
    <property type="evidence" value="ECO:0007669"/>
    <property type="project" value="UniProtKB-EC"/>
</dbReference>